<dbReference type="Pfam" id="PF00397">
    <property type="entry name" value="WW"/>
    <property type="match status" value="1"/>
</dbReference>
<evidence type="ECO:0000256" key="13">
    <source>
        <dbReference type="ARBA" id="ARBA00023306"/>
    </source>
</evidence>
<evidence type="ECO:0000256" key="7">
    <source>
        <dbReference type="ARBA" id="ARBA00022776"/>
    </source>
</evidence>
<feature type="coiled-coil region" evidence="17">
    <location>
        <begin position="1192"/>
        <end position="1286"/>
    </location>
</feature>
<feature type="compositionally biased region" description="Basic and acidic residues" evidence="18">
    <location>
        <begin position="908"/>
        <end position="928"/>
    </location>
</feature>
<dbReference type="FunFam" id="3.30.1470.10:FF:000001">
    <property type="entry name" value="Centrosomal protein of 164 kDa"/>
    <property type="match status" value="1"/>
</dbReference>
<gene>
    <name evidence="20" type="primary">CEP164</name>
</gene>
<reference evidence="20" key="3">
    <citation type="submission" date="2025-09" db="UniProtKB">
        <authorList>
            <consortium name="Ensembl"/>
        </authorList>
    </citation>
    <scope>IDENTIFICATION</scope>
    <source>
        <strain evidence="20">Glennie</strain>
    </source>
</reference>
<keyword evidence="5" id="KW-0132">Cell division</keyword>
<evidence type="ECO:0000256" key="18">
    <source>
        <dbReference type="SAM" id="MobiDB-lite"/>
    </source>
</evidence>
<feature type="region of interest" description="Disordered" evidence="18">
    <location>
        <begin position="1614"/>
        <end position="1648"/>
    </location>
</feature>
<feature type="region of interest" description="Disordered" evidence="18">
    <location>
        <begin position="161"/>
        <end position="185"/>
    </location>
</feature>
<evidence type="ECO:0000313" key="21">
    <source>
        <dbReference type="Proteomes" id="UP000002279"/>
    </source>
</evidence>
<keyword evidence="8" id="KW-0970">Cilium biogenesis/degradation</keyword>
<dbReference type="Ensembl" id="ENSOANT00000056375.1">
    <property type="protein sequence ID" value="ENSOANP00000041975.1"/>
    <property type="gene ID" value="ENSOANG00000011542.3"/>
</dbReference>
<dbReference type="GO" id="GO:0005813">
    <property type="term" value="C:centrosome"/>
    <property type="evidence" value="ECO:0000318"/>
    <property type="project" value="GO_Central"/>
</dbReference>
<evidence type="ECO:0000256" key="10">
    <source>
        <dbReference type="ARBA" id="ARBA00023204"/>
    </source>
</evidence>
<feature type="compositionally biased region" description="Polar residues" evidence="18">
    <location>
        <begin position="651"/>
        <end position="667"/>
    </location>
</feature>
<keyword evidence="21" id="KW-1185">Reference proteome</keyword>
<feature type="compositionally biased region" description="Low complexity" evidence="18">
    <location>
        <begin position="1789"/>
        <end position="1804"/>
    </location>
</feature>
<evidence type="ECO:0000256" key="9">
    <source>
        <dbReference type="ARBA" id="ARBA00023054"/>
    </source>
</evidence>
<reference evidence="20 21" key="1">
    <citation type="journal article" date="2008" name="Nature">
        <title>Genome analysis of the platypus reveals unique signatures of evolution.</title>
        <authorList>
            <person name="Warren W.C."/>
            <person name="Hillier L.W."/>
            <person name="Marshall Graves J.A."/>
            <person name="Birney E."/>
            <person name="Ponting C.P."/>
            <person name="Grutzner F."/>
            <person name="Belov K."/>
            <person name="Miller W."/>
            <person name="Clarke L."/>
            <person name="Chinwalla A.T."/>
            <person name="Yang S.P."/>
            <person name="Heger A."/>
            <person name="Locke D.P."/>
            <person name="Miethke P."/>
            <person name="Waters P.D."/>
            <person name="Veyrunes F."/>
            <person name="Fulton L."/>
            <person name="Fulton B."/>
            <person name="Graves T."/>
            <person name="Wallis J."/>
            <person name="Puente X.S."/>
            <person name="Lopez-Otin C."/>
            <person name="Ordonez G.R."/>
            <person name="Eichler E.E."/>
            <person name="Chen L."/>
            <person name="Cheng Z."/>
            <person name="Deakin J.E."/>
            <person name="Alsop A."/>
            <person name="Thompson K."/>
            <person name="Kirby P."/>
            <person name="Papenfuss A.T."/>
            <person name="Wakefield M.J."/>
            <person name="Olender T."/>
            <person name="Lancet D."/>
            <person name="Huttley G.A."/>
            <person name="Smit A.F."/>
            <person name="Pask A."/>
            <person name="Temple-Smith P."/>
            <person name="Batzer M.A."/>
            <person name="Walker J.A."/>
            <person name="Konkel M.K."/>
            <person name="Harris R.S."/>
            <person name="Whittington C.M."/>
            <person name="Wong E.S."/>
            <person name="Gemmell N.J."/>
            <person name="Buschiazzo E."/>
            <person name="Vargas Jentzsch I.M."/>
            <person name="Merkel A."/>
            <person name="Schmitz J."/>
            <person name="Zemann A."/>
            <person name="Churakov G."/>
            <person name="Kriegs J.O."/>
            <person name="Brosius J."/>
            <person name="Murchison E.P."/>
            <person name="Sachidanandam R."/>
            <person name="Smith C."/>
            <person name="Hannon G.J."/>
            <person name="Tsend-Ayush E."/>
            <person name="McMillan D."/>
            <person name="Attenborough R."/>
            <person name="Rens W."/>
            <person name="Ferguson-Smith M."/>
            <person name="Lefevre C.M."/>
            <person name="Sharp J.A."/>
            <person name="Nicholas K.R."/>
            <person name="Ray D.A."/>
            <person name="Kube M."/>
            <person name="Reinhardt R."/>
            <person name="Pringle T.H."/>
            <person name="Taylor J."/>
            <person name="Jones R.C."/>
            <person name="Nixon B."/>
            <person name="Dacheux J.L."/>
            <person name="Niwa H."/>
            <person name="Sekita Y."/>
            <person name="Huang X."/>
            <person name="Stark A."/>
            <person name="Kheradpour P."/>
            <person name="Kellis M."/>
            <person name="Flicek P."/>
            <person name="Chen Y."/>
            <person name="Webber C."/>
            <person name="Hardison R."/>
            <person name="Nelson J."/>
            <person name="Hallsworth-Pepin K."/>
            <person name="Delehaunty K."/>
            <person name="Markovic C."/>
            <person name="Minx P."/>
            <person name="Feng Y."/>
            <person name="Kremitzki C."/>
            <person name="Mitreva M."/>
            <person name="Glasscock J."/>
            <person name="Wylie T."/>
            <person name="Wohldmann P."/>
            <person name="Thiru P."/>
            <person name="Nhan M.N."/>
            <person name="Pohl C.S."/>
            <person name="Smith S.M."/>
            <person name="Hou S."/>
            <person name="Nefedov M."/>
            <person name="de Jong P.J."/>
            <person name="Renfree M.B."/>
            <person name="Mardis E.R."/>
            <person name="Wilson R.K."/>
        </authorList>
    </citation>
    <scope>NUCLEOTIDE SEQUENCE [LARGE SCALE GENOMIC DNA]</scope>
    <source>
        <strain evidence="20 21">Glennie</strain>
    </source>
</reference>
<feature type="region of interest" description="Disordered" evidence="18">
    <location>
        <begin position="107"/>
        <end position="136"/>
    </location>
</feature>
<feature type="compositionally biased region" description="Basic and acidic residues" evidence="18">
    <location>
        <begin position="862"/>
        <end position="877"/>
    </location>
</feature>
<dbReference type="FunCoup" id="A0A6I8NLA7">
    <property type="interactions" value="1127"/>
</dbReference>
<dbReference type="GO" id="GO:0005814">
    <property type="term" value="C:centriole"/>
    <property type="evidence" value="ECO:0000318"/>
    <property type="project" value="GO_Central"/>
</dbReference>
<keyword evidence="3" id="KW-0963">Cytoplasm</keyword>
<evidence type="ECO:0000256" key="11">
    <source>
        <dbReference type="ARBA" id="ARBA00023212"/>
    </source>
</evidence>
<dbReference type="InterPro" id="IPR051841">
    <property type="entry name" value="MT-Golgi_org_protein"/>
</dbReference>
<protein>
    <recommendedName>
        <fullName evidence="16">Centrosomal protein of 164 kDa</fullName>
    </recommendedName>
</protein>
<evidence type="ECO:0000256" key="6">
    <source>
        <dbReference type="ARBA" id="ARBA00022763"/>
    </source>
</evidence>
<feature type="region of interest" description="Disordered" evidence="18">
    <location>
        <begin position="489"/>
        <end position="944"/>
    </location>
</feature>
<evidence type="ECO:0000256" key="17">
    <source>
        <dbReference type="SAM" id="Coils"/>
    </source>
</evidence>
<reference evidence="20" key="2">
    <citation type="submission" date="2025-08" db="UniProtKB">
        <authorList>
            <consortium name="Ensembl"/>
        </authorList>
    </citation>
    <scope>IDENTIFICATION</scope>
    <source>
        <strain evidence="20">Glennie</strain>
    </source>
</reference>
<feature type="region of interest" description="Disordered" evidence="18">
    <location>
        <begin position="1455"/>
        <end position="1477"/>
    </location>
</feature>
<comment type="subunit">
    <text evidence="15">Interacts (via N-terminus) with ATRIP. Interacts with ATM, ATR and MDC1. Interacts with XPA (via N-terminus) upon UV irradiation. Interacts with CEP83, CCDC92, TTBK2, DVL3, NPHP3 and weakly with NPHP4. Interacts with DZIP1.</text>
</comment>
<dbReference type="GO" id="GO:0005634">
    <property type="term" value="C:nucleus"/>
    <property type="evidence" value="ECO:0007669"/>
    <property type="project" value="UniProtKB-SubCell"/>
</dbReference>
<dbReference type="InterPro" id="IPR036020">
    <property type="entry name" value="WW_dom_sf"/>
</dbReference>
<name>A0A6I8NLA7_ORNAN</name>
<evidence type="ECO:0000256" key="2">
    <source>
        <dbReference type="ARBA" id="ARBA00004123"/>
    </source>
</evidence>
<feature type="compositionally biased region" description="Pro residues" evidence="18">
    <location>
        <begin position="1776"/>
        <end position="1788"/>
    </location>
</feature>
<dbReference type="KEGG" id="oaa:100090583"/>
<feature type="region of interest" description="Disordered" evidence="18">
    <location>
        <begin position="1555"/>
        <end position="1578"/>
    </location>
</feature>
<feature type="compositionally biased region" description="Low complexity" evidence="18">
    <location>
        <begin position="1716"/>
        <end position="1725"/>
    </location>
</feature>
<evidence type="ECO:0000256" key="16">
    <source>
        <dbReference type="ARBA" id="ARBA00067900"/>
    </source>
</evidence>
<feature type="compositionally biased region" description="Basic and acidic residues" evidence="18">
    <location>
        <begin position="1082"/>
        <end position="1097"/>
    </location>
</feature>
<dbReference type="PANTHER" id="PTHR18902:SF27">
    <property type="entry name" value="CENTROSOMAL PROTEIN OF 164 KDA"/>
    <property type="match status" value="1"/>
</dbReference>
<dbReference type="InterPro" id="IPR001202">
    <property type="entry name" value="WW_dom"/>
</dbReference>
<accession>A0A6I8NLA7</accession>
<organism evidence="20 21">
    <name type="scientific">Ornithorhynchus anatinus</name>
    <name type="common">Duckbill platypus</name>
    <dbReference type="NCBI Taxonomy" id="9258"/>
    <lineage>
        <taxon>Eukaryota</taxon>
        <taxon>Metazoa</taxon>
        <taxon>Chordata</taxon>
        <taxon>Craniata</taxon>
        <taxon>Vertebrata</taxon>
        <taxon>Euteleostomi</taxon>
        <taxon>Mammalia</taxon>
        <taxon>Monotremata</taxon>
        <taxon>Ornithorhynchidae</taxon>
        <taxon>Ornithorhynchus</taxon>
    </lineage>
</organism>
<feature type="coiled-coil region" evidence="17">
    <location>
        <begin position="1665"/>
        <end position="1692"/>
    </location>
</feature>
<feature type="compositionally biased region" description="Basic and acidic residues" evidence="18">
    <location>
        <begin position="1105"/>
        <end position="1117"/>
    </location>
</feature>
<dbReference type="Bgee" id="ENSOANG00000011542">
    <property type="expression patterns" value="Expressed in testis and 7 other cell types or tissues"/>
</dbReference>
<feature type="compositionally biased region" description="Low complexity" evidence="18">
    <location>
        <begin position="395"/>
        <end position="409"/>
    </location>
</feature>
<dbReference type="Proteomes" id="UP000002279">
    <property type="component" value="Chromosome 11"/>
</dbReference>
<dbReference type="CTD" id="22897"/>
<dbReference type="GO" id="GO:0006281">
    <property type="term" value="P:DNA repair"/>
    <property type="evidence" value="ECO:0007669"/>
    <property type="project" value="UniProtKB-KW"/>
</dbReference>
<evidence type="ECO:0000256" key="8">
    <source>
        <dbReference type="ARBA" id="ARBA00022794"/>
    </source>
</evidence>
<sequence>MAGPPAFCIGDQLILEEVYDETYIPNDREILQYAVEIGIDPQNEPELMWLAREGIVASLPAAWKPCQDITGDIYYFNFTNGESTWDHPCDEYYRSLVVQERGKLLDLGTPKKKDRKKKKEKRDKDKEPPRALLEMKNSWCSSSIPRGLPSSTADLELTLGSGVRGREPDNVSCPPWLPHQEPPLRTRRTLDDTEALLGRATALSSPDPASLRQDSPLGFLDHGEEGVGGRTRLPGSRASEDLRFPGGARVQPTQGASAGASAGDRRVSSGEPVLPKGQKPEEEAVQPGPGSAASSGAGPNPCSGPLPGPGPGREFIGPSGDRDPGPVPGDTGHGTGGESSTDSPAQELSPPGDPAPDRGLGSGWPQGKKEPPGQAAEPAEGSATDTEPGVIAPRGALPPQDALPAALLPGPDPAPSPGHGHQSGEKWPPKAQAVPGPRSESQLGHRKGEPDPRGAGPAGHTPLAAPSWRLAPLLALGADAAPWESLGSLACTRTREPRRPPGGIPQRKGSSWAPEAESGRSPMSPLELPVPGEPTRSSSRDLQSPGVEDWPSELPSPHPSLPPRSRSPTSWADEGSESEGYSEDQRFYRHILRMVKISRRPEGRALQKIPAAADGDALTTASGRGEQPEGTERRVGSAARGPEAGGCPASALSSGETTLLPSRSRGSLWQEETEAAPGRGLAAEPGGKRRSEQAAGSSLAPLFSPPGIRAEVGECSKAPAALCGTQSGPTKGRVKPRPRRETVLQPQLPEPQPAGPSRDLLAALNAGKRPLSSLGFDKTPEEEDEESDSQTPPGAWGLFKNLHLDLEALGGGFEYQETPQTSQREEGKDISLNSDSGGPPAADPLLSRGTDGSLGSVAGDGPWEKPARLQLQRKDGGEEPGPAASGLQAEGAESGPGKASDQPVEGASLKKDCKGDTSEESEVSEHLWELQPSVGSNPDSFLGLDLGFRSRLAEQLLEVSELSPLPDRFPRETPEPEEEGGDQNSPVVEAPQPGNSRGLESERSRSPPRASWAEDGQCGTPGEPEEPQAGSPFAGGPLQGLNEEPIVSPQPPGASLKDMESLAEDVEPDPESEPLPEPELEPMPRRLQAEQREEVQQEKVQQQQEELRQEAEVEASKLPEPNKQSLRALKEQLQGTSEEEEEKEEVEGEEKACVNEEGSQKPSRLRAQLRSSWQATEDQMRAEQATKLQELREELASRLVTERASLEQERRQELEHLRKELVAAEARERAALEEEKELALRQLRERLEGERKEAVAVLDREHAADLERLRALAEENHREVEVALEKQVPDVKWGAEGLGRAQQGVQQKAHLVLEYERELSDLLAEKRQGVEKDHERKMERLREEHQLALARIRQQYAEEERQQRTELLEGLTGELEQLRRAHHVERESVRQELDGQLDDLRLRHREQEKKLHDLALELETRTKATRASLAQLDVQEEMVRKKRQQLLEEEKQIAKEREEAAASSRHLREARAEQAALGEATRELRRAVEELRAQRTDLESQVEELQGRSQRLQQRIRDLDRAAQRKQEALDVLVARESPAAPPPEETLLVEDLQKPEPSLPQEPAALPSRDHRDDDSSNCQLDEIRHLLSTEGVSVRSAKEFLARQTRSLRKRQAALKAAKQQWRHDLASPQRASEGPATSLDLEDVPRSLKEETKHLGEIRSAMRQGQALLKRKEERLSQLESSLREELSDDNSLRGASSRKKVVTFDFSDLEDSSSSTLSSSSPVTPDPQPDLPLPQHKKIQFLNSSLQHITRELNGVLGVLGSLSSQQSPLFTPAPGPMSRPPTAPATSTPFPTSSKTWAPPAVPPSPAASLPSQWAWRPNPSLATSAAQSVDSFLEEKWRKYFPAGLPVLSGGPAPLENKLGYVSASEQLRLLQHSHPRTHKVGSLNVQHMIEANKKWLEHFKKDLKVPLLSHTLRPSAGPGILQLGLDETNQLKVYHS</sequence>
<evidence type="ECO:0000256" key="3">
    <source>
        <dbReference type="ARBA" id="ARBA00022490"/>
    </source>
</evidence>
<dbReference type="RefSeq" id="XP_028931609.1">
    <property type="nucleotide sequence ID" value="XM_029075776.1"/>
</dbReference>
<keyword evidence="10" id="KW-0234">DNA repair</keyword>
<feature type="region of interest" description="Disordered" evidence="18">
    <location>
        <begin position="958"/>
        <end position="1182"/>
    </location>
</feature>
<keyword evidence="11" id="KW-0206">Cytoskeleton</keyword>
<feature type="domain" description="WW" evidence="19">
    <location>
        <begin position="57"/>
        <end position="90"/>
    </location>
</feature>
<feature type="compositionally biased region" description="Acidic residues" evidence="18">
    <location>
        <begin position="1137"/>
        <end position="1148"/>
    </location>
</feature>
<feature type="region of interest" description="Disordered" evidence="18">
    <location>
        <begin position="1714"/>
        <end position="1738"/>
    </location>
</feature>
<comment type="function">
    <text evidence="14">Plays a role in microtubule organization and/or maintenance for the formation of primary cilia (PC), a microtubule-based structure that protrudes from the surface of epithelial cells. Plays a critical role in G2/M checkpoint and nuclear divisions. A key player in the DNA damage-activated ATR/ATM signaling cascade since it is required for the proper phosphorylation of H2AX, RPA, CHEK2 and CHEK1. Plays a critical role in chromosome segregation, acting as a mediator required for the maintenance of genomic stability through modulation of MDC1, RPA and CHEK1.</text>
</comment>
<feature type="compositionally biased region" description="Basic and acidic residues" evidence="18">
    <location>
        <begin position="626"/>
        <end position="635"/>
    </location>
</feature>
<evidence type="ECO:0000256" key="5">
    <source>
        <dbReference type="ARBA" id="ARBA00022618"/>
    </source>
</evidence>
<keyword evidence="4" id="KW-0597">Phosphoprotein</keyword>
<dbReference type="PANTHER" id="PTHR18902">
    <property type="entry name" value="NUCLEAR MITOTIC APPARATUS PROTEIN 1-RELATED"/>
    <property type="match status" value="1"/>
</dbReference>
<evidence type="ECO:0000259" key="19">
    <source>
        <dbReference type="PROSITE" id="PS50020"/>
    </source>
</evidence>
<feature type="region of interest" description="Disordered" evidence="18">
    <location>
        <begin position="1772"/>
        <end position="1818"/>
    </location>
</feature>
<keyword evidence="12" id="KW-0539">Nucleus</keyword>
<dbReference type="InParanoid" id="A0A6I8NLA7"/>
<dbReference type="OMA" id="NMLTEKW"/>
<keyword evidence="6" id="KW-0227">DNA damage</keyword>
<evidence type="ECO:0000256" key="4">
    <source>
        <dbReference type="ARBA" id="ARBA00022553"/>
    </source>
</evidence>
<dbReference type="OrthoDB" id="6344460at2759"/>
<dbReference type="GeneID" id="100090583"/>
<keyword evidence="7" id="KW-0498">Mitosis</keyword>
<dbReference type="GO" id="GO:0060271">
    <property type="term" value="P:cilium assembly"/>
    <property type="evidence" value="ECO:0000318"/>
    <property type="project" value="GO_Central"/>
</dbReference>
<dbReference type="GeneTree" id="ENSGT00950000183078"/>
<feature type="region of interest" description="Disordered" evidence="18">
    <location>
        <begin position="200"/>
        <end position="464"/>
    </location>
</feature>
<evidence type="ECO:0000256" key="12">
    <source>
        <dbReference type="ARBA" id="ARBA00023242"/>
    </source>
</evidence>
<evidence type="ECO:0000256" key="1">
    <source>
        <dbReference type="ARBA" id="ARBA00004114"/>
    </source>
</evidence>
<dbReference type="PROSITE" id="PS50020">
    <property type="entry name" value="WW_DOMAIN_2"/>
    <property type="match status" value="1"/>
</dbReference>
<feature type="compositionally biased region" description="Basic residues" evidence="18">
    <location>
        <begin position="110"/>
        <end position="121"/>
    </location>
</feature>
<dbReference type="SMART" id="SM00456">
    <property type="entry name" value="WW"/>
    <property type="match status" value="1"/>
</dbReference>
<feature type="compositionally biased region" description="Low complexity" evidence="18">
    <location>
        <begin position="287"/>
        <end position="301"/>
    </location>
</feature>
<keyword evidence="13" id="KW-0131">Cell cycle</keyword>
<feature type="compositionally biased region" description="Basic residues" evidence="18">
    <location>
        <begin position="588"/>
        <end position="598"/>
    </location>
</feature>
<keyword evidence="9 17" id="KW-0175">Coiled coil</keyword>
<dbReference type="PROSITE" id="PS01159">
    <property type="entry name" value="WW_DOMAIN_1"/>
    <property type="match status" value="1"/>
</dbReference>
<feature type="compositionally biased region" description="Basic and acidic residues" evidence="18">
    <location>
        <begin position="1455"/>
        <end position="1472"/>
    </location>
</feature>
<dbReference type="CDD" id="cd00201">
    <property type="entry name" value="WW"/>
    <property type="match status" value="1"/>
</dbReference>
<dbReference type="SUPFAM" id="SSF51045">
    <property type="entry name" value="WW domain"/>
    <property type="match status" value="1"/>
</dbReference>
<comment type="subcellular location">
    <subcellularLocation>
        <location evidence="1">Cytoplasm</location>
        <location evidence="1">Cytoskeleton</location>
        <location evidence="1">Microtubule organizing center</location>
        <location evidence="1">Centrosome</location>
        <location evidence="1">Centriole</location>
    </subcellularLocation>
    <subcellularLocation>
        <location evidence="2">Nucleus</location>
    </subcellularLocation>
</comment>
<dbReference type="GO" id="GO:0051301">
    <property type="term" value="P:cell division"/>
    <property type="evidence" value="ECO:0007669"/>
    <property type="project" value="UniProtKB-KW"/>
</dbReference>
<proteinExistence type="predicted"/>
<evidence type="ECO:0000313" key="20">
    <source>
        <dbReference type="Ensembl" id="ENSOANP00000041975.1"/>
    </source>
</evidence>
<evidence type="ECO:0000256" key="14">
    <source>
        <dbReference type="ARBA" id="ARBA00056906"/>
    </source>
</evidence>
<dbReference type="GO" id="GO:0097539">
    <property type="term" value="C:ciliary transition fiber"/>
    <property type="evidence" value="ECO:0000318"/>
    <property type="project" value="GO_Central"/>
</dbReference>
<feature type="compositionally biased region" description="Acidic residues" evidence="18">
    <location>
        <begin position="1061"/>
        <end position="1080"/>
    </location>
</feature>
<evidence type="ECO:0000256" key="15">
    <source>
        <dbReference type="ARBA" id="ARBA00061715"/>
    </source>
</evidence>
<dbReference type="Gene3D" id="3.30.1470.10">
    <property type="entry name" value="Photosystem I PsaD, reaction center subunit II"/>
    <property type="match status" value="1"/>
</dbReference>